<accession>Q9FWG7</accession>
<organism evidence="1 2">
    <name type="scientific">Oryza sativa subsp. japonica</name>
    <name type="common">Rice</name>
    <dbReference type="NCBI Taxonomy" id="39947"/>
    <lineage>
        <taxon>Eukaryota</taxon>
        <taxon>Viridiplantae</taxon>
        <taxon>Streptophyta</taxon>
        <taxon>Embryophyta</taxon>
        <taxon>Tracheophyta</taxon>
        <taxon>Spermatophyta</taxon>
        <taxon>Magnoliopsida</taxon>
        <taxon>Liliopsida</taxon>
        <taxon>Poales</taxon>
        <taxon>Poaceae</taxon>
        <taxon>BOP clade</taxon>
        <taxon>Oryzoideae</taxon>
        <taxon>Oryzeae</taxon>
        <taxon>Oryzinae</taxon>
        <taxon>Oryza</taxon>
        <taxon>Oryza sativa</taxon>
    </lineage>
</organism>
<evidence type="ECO:0000313" key="2">
    <source>
        <dbReference type="Proteomes" id="UP000000763"/>
    </source>
</evidence>
<reference evidence="2" key="2">
    <citation type="journal article" date="2008" name="Nucleic Acids Res.">
        <title>The rice annotation project database (RAP-DB): 2008 update.</title>
        <authorList>
            <consortium name="The rice annotation project (RAP)"/>
        </authorList>
    </citation>
    <scope>GENOME REANNOTATION</scope>
    <source>
        <strain evidence="2">cv. Nipponbare</strain>
    </source>
</reference>
<reference evidence="2" key="1">
    <citation type="journal article" date="2005" name="Nature">
        <title>The map-based sequence of the rice genome.</title>
        <authorList>
            <consortium name="International rice genome sequencing project (IRGSP)"/>
            <person name="Matsumoto T."/>
            <person name="Wu J."/>
            <person name="Kanamori H."/>
            <person name="Katayose Y."/>
            <person name="Fujisawa M."/>
            <person name="Namiki N."/>
            <person name="Mizuno H."/>
            <person name="Yamamoto K."/>
            <person name="Antonio B.A."/>
            <person name="Baba T."/>
            <person name="Sakata K."/>
            <person name="Nagamura Y."/>
            <person name="Aoki H."/>
            <person name="Arikawa K."/>
            <person name="Arita K."/>
            <person name="Bito T."/>
            <person name="Chiden Y."/>
            <person name="Fujitsuka N."/>
            <person name="Fukunaka R."/>
            <person name="Hamada M."/>
            <person name="Harada C."/>
            <person name="Hayashi A."/>
            <person name="Hijishita S."/>
            <person name="Honda M."/>
            <person name="Hosokawa S."/>
            <person name="Ichikawa Y."/>
            <person name="Idonuma A."/>
            <person name="Iijima M."/>
            <person name="Ikeda M."/>
            <person name="Ikeno M."/>
            <person name="Ito K."/>
            <person name="Ito S."/>
            <person name="Ito T."/>
            <person name="Ito Y."/>
            <person name="Ito Y."/>
            <person name="Iwabuchi A."/>
            <person name="Kamiya K."/>
            <person name="Karasawa W."/>
            <person name="Kurita K."/>
            <person name="Katagiri S."/>
            <person name="Kikuta A."/>
            <person name="Kobayashi H."/>
            <person name="Kobayashi N."/>
            <person name="Machita K."/>
            <person name="Maehara T."/>
            <person name="Masukawa M."/>
            <person name="Mizubayashi T."/>
            <person name="Mukai Y."/>
            <person name="Nagasaki H."/>
            <person name="Nagata Y."/>
            <person name="Naito S."/>
            <person name="Nakashima M."/>
            <person name="Nakama Y."/>
            <person name="Nakamichi Y."/>
            <person name="Nakamura M."/>
            <person name="Meguro A."/>
            <person name="Negishi M."/>
            <person name="Ohta I."/>
            <person name="Ohta T."/>
            <person name="Okamoto M."/>
            <person name="Ono N."/>
            <person name="Saji S."/>
            <person name="Sakaguchi M."/>
            <person name="Sakai K."/>
            <person name="Shibata M."/>
            <person name="Shimokawa T."/>
            <person name="Song J."/>
            <person name="Takazaki Y."/>
            <person name="Terasawa K."/>
            <person name="Tsugane M."/>
            <person name="Tsuji K."/>
            <person name="Ueda S."/>
            <person name="Waki K."/>
            <person name="Yamagata H."/>
            <person name="Yamamoto M."/>
            <person name="Yamamoto S."/>
            <person name="Yamane H."/>
            <person name="Yoshiki S."/>
            <person name="Yoshihara R."/>
            <person name="Yukawa K."/>
            <person name="Zhong H."/>
            <person name="Yano M."/>
            <person name="Yuan Q."/>
            <person name="Ouyang S."/>
            <person name="Liu J."/>
            <person name="Jones K.M."/>
            <person name="Gansberger K."/>
            <person name="Moffat K."/>
            <person name="Hill J."/>
            <person name="Bera J."/>
            <person name="Fadrosh D."/>
            <person name="Jin S."/>
            <person name="Johri S."/>
            <person name="Kim M."/>
            <person name="Overton L."/>
            <person name="Reardon M."/>
            <person name="Tsitrin T."/>
            <person name="Vuong H."/>
            <person name="Weaver B."/>
            <person name="Ciecko A."/>
            <person name="Tallon L."/>
            <person name="Jackson J."/>
            <person name="Pai G."/>
            <person name="Aken S.V."/>
            <person name="Utterback T."/>
            <person name="Reidmuller S."/>
            <person name="Feldblyum T."/>
            <person name="Hsiao J."/>
            <person name="Zismann V."/>
            <person name="Iobst S."/>
            <person name="de Vazeille A.R."/>
            <person name="Buell C.R."/>
            <person name="Ying K."/>
            <person name="Li Y."/>
            <person name="Lu T."/>
            <person name="Huang Y."/>
            <person name="Zhao Q."/>
            <person name="Feng Q."/>
            <person name="Zhang L."/>
            <person name="Zhu J."/>
            <person name="Weng Q."/>
            <person name="Mu J."/>
            <person name="Lu Y."/>
            <person name="Fan D."/>
            <person name="Liu Y."/>
            <person name="Guan J."/>
            <person name="Zhang Y."/>
            <person name="Yu S."/>
            <person name="Liu X."/>
            <person name="Zhang Y."/>
            <person name="Hong G."/>
            <person name="Han B."/>
            <person name="Choisne N."/>
            <person name="Demange N."/>
            <person name="Orjeda G."/>
            <person name="Samain S."/>
            <person name="Cattolico L."/>
            <person name="Pelletier E."/>
            <person name="Couloux A."/>
            <person name="Segurens B."/>
            <person name="Wincker P."/>
            <person name="D'Hont A."/>
            <person name="Scarpelli C."/>
            <person name="Weissenbach J."/>
            <person name="Salanoubat M."/>
            <person name="Quetier F."/>
            <person name="Yu Y."/>
            <person name="Kim H.R."/>
            <person name="Rambo T."/>
            <person name="Currie J."/>
            <person name="Collura K."/>
            <person name="Luo M."/>
            <person name="Yang T."/>
            <person name="Ammiraju J.S.S."/>
            <person name="Engler F."/>
            <person name="Soderlund C."/>
            <person name="Wing R.A."/>
            <person name="Palmer L.E."/>
            <person name="de la Bastide M."/>
            <person name="Spiegel L."/>
            <person name="Nascimento L."/>
            <person name="Zutavern T."/>
            <person name="O'Shaughnessy A."/>
            <person name="Dike S."/>
            <person name="Dedhia N."/>
            <person name="Preston R."/>
            <person name="Balija V."/>
            <person name="McCombie W.R."/>
            <person name="Chow T."/>
            <person name="Chen H."/>
            <person name="Chung M."/>
            <person name="Chen C."/>
            <person name="Shaw J."/>
            <person name="Wu H."/>
            <person name="Hsiao K."/>
            <person name="Chao Y."/>
            <person name="Chu M."/>
            <person name="Cheng C."/>
            <person name="Hour A."/>
            <person name="Lee P."/>
            <person name="Lin S."/>
            <person name="Lin Y."/>
            <person name="Liou J."/>
            <person name="Liu S."/>
            <person name="Hsing Y."/>
            <person name="Raghuvanshi S."/>
            <person name="Mohanty A."/>
            <person name="Bharti A.K."/>
            <person name="Gaur A."/>
            <person name="Gupta V."/>
            <person name="Kumar D."/>
            <person name="Ravi V."/>
            <person name="Vij S."/>
            <person name="Kapur A."/>
            <person name="Khurana P."/>
            <person name="Khurana P."/>
            <person name="Khurana J.P."/>
            <person name="Tyagi A.K."/>
            <person name="Gaikwad K."/>
            <person name="Singh A."/>
            <person name="Dalal V."/>
            <person name="Srivastava S."/>
            <person name="Dixit A."/>
            <person name="Pal A.K."/>
            <person name="Ghazi I.A."/>
            <person name="Yadav M."/>
            <person name="Pandit A."/>
            <person name="Bhargava A."/>
            <person name="Sureshbabu K."/>
            <person name="Batra K."/>
            <person name="Sharma T.R."/>
            <person name="Mohapatra T."/>
            <person name="Singh N.K."/>
            <person name="Messing J."/>
            <person name="Nelson A.B."/>
            <person name="Fuks G."/>
            <person name="Kavchok S."/>
            <person name="Keizer G."/>
            <person name="Linton E."/>
            <person name="Llaca V."/>
            <person name="Song R."/>
            <person name="Tanyolac B."/>
            <person name="Young S."/>
            <person name="Ho-Il K."/>
            <person name="Hahn J.H."/>
            <person name="Sangsakoo G."/>
            <person name="Vanavichit A."/>
            <person name="de Mattos Luiz.A.T."/>
            <person name="Zimmer P.D."/>
            <person name="Malone G."/>
            <person name="Dellagostin O."/>
            <person name="de Oliveira A.C."/>
            <person name="Bevan M."/>
            <person name="Bancroft I."/>
            <person name="Minx P."/>
            <person name="Cordum H."/>
            <person name="Wilson R."/>
            <person name="Cheng Z."/>
            <person name="Jin W."/>
            <person name="Jiang J."/>
            <person name="Leong S.A."/>
            <person name="Iwama H."/>
            <person name="Gojobori T."/>
            <person name="Itoh T."/>
            <person name="Niimura Y."/>
            <person name="Fujii Y."/>
            <person name="Habara T."/>
            <person name="Sakai H."/>
            <person name="Sato Y."/>
            <person name="Wilson G."/>
            <person name="Kumar K."/>
            <person name="McCouch S."/>
            <person name="Juretic N."/>
            <person name="Hoen D."/>
            <person name="Wright S."/>
            <person name="Bruskiewich R."/>
            <person name="Bureau T."/>
            <person name="Miyao A."/>
            <person name="Hirochika H."/>
            <person name="Nishikawa T."/>
            <person name="Kadowaki K."/>
            <person name="Sugiura M."/>
            <person name="Burr B."/>
            <person name="Sasaki T."/>
        </authorList>
    </citation>
    <scope>NUCLEOTIDE SEQUENCE [LARGE SCALE GENOMIC DNA]</scope>
    <source>
        <strain evidence="2">cv. Nipponbare</strain>
    </source>
</reference>
<dbReference type="EMBL" id="AC037425">
    <property type="protein sequence ID" value="AAG13572.1"/>
    <property type="molecule type" value="Genomic_DNA"/>
</dbReference>
<gene>
    <name evidence="1" type="primary">OSJNBa0055P24.9</name>
</gene>
<dbReference type="Proteomes" id="UP000000763">
    <property type="component" value="Chromosome 10"/>
</dbReference>
<proteinExistence type="predicted"/>
<evidence type="ECO:0000313" key="1">
    <source>
        <dbReference type="EMBL" id="AAG13572.1"/>
    </source>
</evidence>
<protein>
    <submittedName>
        <fullName evidence="1">Uncharacterized protein</fullName>
    </submittedName>
</protein>
<name>Q9FWG7_ORYSJ</name>
<dbReference type="AlphaFoldDB" id="Q9FWG7"/>
<sequence length="84" mass="9455">MAWRQNVKLMPNKLKDDVLEDNRIKPPLLMICGKRDRRGKGKMKICPFQKARVEAESWARCCTGSQAHTLLALASTSGDLEAPM</sequence>